<dbReference type="Proteomes" id="UP001201812">
    <property type="component" value="Unassembled WGS sequence"/>
</dbReference>
<comment type="caution">
    <text evidence="2">The sequence shown here is derived from an EMBL/GenBank/DDBJ whole genome shotgun (WGS) entry which is preliminary data.</text>
</comment>
<sequence>MSQNKSTSHNFQSMRLIYLLLGSLMMTISVEAAMVDTLDGIRGEFQNMLTYLRTPPENANNISIVALRNTINNGVARTQSTSSIGTHVTAASPDKFTIELDVMSIESELNSIRAHLTRVENLLSPGSHSLFNGSLTRAELKC</sequence>
<organism evidence="2 3">
    <name type="scientific">Ditylenchus destructor</name>
    <dbReference type="NCBI Taxonomy" id="166010"/>
    <lineage>
        <taxon>Eukaryota</taxon>
        <taxon>Metazoa</taxon>
        <taxon>Ecdysozoa</taxon>
        <taxon>Nematoda</taxon>
        <taxon>Chromadorea</taxon>
        <taxon>Rhabditida</taxon>
        <taxon>Tylenchina</taxon>
        <taxon>Tylenchomorpha</taxon>
        <taxon>Sphaerularioidea</taxon>
        <taxon>Anguinidae</taxon>
        <taxon>Anguininae</taxon>
        <taxon>Ditylenchus</taxon>
    </lineage>
</organism>
<evidence type="ECO:0000256" key="1">
    <source>
        <dbReference type="SAM" id="SignalP"/>
    </source>
</evidence>
<accession>A0AAD4QXU7</accession>
<feature type="chain" id="PRO_5042134205" evidence="1">
    <location>
        <begin position="33"/>
        <end position="142"/>
    </location>
</feature>
<gene>
    <name evidence="2" type="ORF">DdX_11829</name>
</gene>
<reference evidence="2" key="1">
    <citation type="submission" date="2022-01" db="EMBL/GenBank/DDBJ databases">
        <title>Genome Sequence Resource for Two Populations of Ditylenchus destructor, the Migratory Endoparasitic Phytonematode.</title>
        <authorList>
            <person name="Zhang H."/>
            <person name="Lin R."/>
            <person name="Xie B."/>
        </authorList>
    </citation>
    <scope>NUCLEOTIDE SEQUENCE</scope>
    <source>
        <strain evidence="2">BazhouSP</strain>
    </source>
</reference>
<evidence type="ECO:0000313" key="2">
    <source>
        <dbReference type="EMBL" id="KAI1708446.1"/>
    </source>
</evidence>
<feature type="signal peptide" evidence="1">
    <location>
        <begin position="1"/>
        <end position="32"/>
    </location>
</feature>
<proteinExistence type="predicted"/>
<dbReference type="AlphaFoldDB" id="A0AAD4QXU7"/>
<keyword evidence="1" id="KW-0732">Signal</keyword>
<evidence type="ECO:0000313" key="3">
    <source>
        <dbReference type="Proteomes" id="UP001201812"/>
    </source>
</evidence>
<name>A0AAD4QXU7_9BILA</name>
<keyword evidence="3" id="KW-1185">Reference proteome</keyword>
<dbReference type="EMBL" id="JAKKPZ010000035">
    <property type="protein sequence ID" value="KAI1708446.1"/>
    <property type="molecule type" value="Genomic_DNA"/>
</dbReference>
<protein>
    <submittedName>
        <fullName evidence="2">Uncharacterized protein</fullName>
    </submittedName>
</protein>